<dbReference type="RefSeq" id="WP_135193360.1">
    <property type="nucleotide sequence ID" value="NZ_SPVH01000002.1"/>
</dbReference>
<dbReference type="CDD" id="cd14791">
    <property type="entry name" value="GH36"/>
    <property type="match status" value="1"/>
</dbReference>
<dbReference type="Gene3D" id="3.20.20.70">
    <property type="entry name" value="Aldolase class I"/>
    <property type="match status" value="1"/>
</dbReference>
<evidence type="ECO:0000256" key="1">
    <source>
        <dbReference type="ARBA" id="ARBA00022801"/>
    </source>
</evidence>
<evidence type="ECO:0000313" key="4">
    <source>
        <dbReference type="Proteomes" id="UP000298216"/>
    </source>
</evidence>
<comment type="caution">
    <text evidence="3">The sequence shown here is derived from an EMBL/GenBank/DDBJ whole genome shotgun (WGS) entry which is preliminary data.</text>
</comment>
<keyword evidence="2" id="KW-0326">Glycosidase</keyword>
<dbReference type="InterPro" id="IPR006311">
    <property type="entry name" value="TAT_signal"/>
</dbReference>
<keyword evidence="4" id="KW-1185">Reference proteome</keyword>
<accession>A0A4Y9S373</accession>
<dbReference type="InterPro" id="IPR013785">
    <property type="entry name" value="Aldolase_TIM"/>
</dbReference>
<dbReference type="InterPro" id="IPR017853">
    <property type="entry name" value="GH"/>
</dbReference>
<evidence type="ECO:0000313" key="3">
    <source>
        <dbReference type="EMBL" id="TFW13968.1"/>
    </source>
</evidence>
<sequence length="694" mass="76075">MMTKPLLHRRGLLALLGGTVLATGATGAGRAWAGPAVARVGDDVLTVEFDSALNSRLISGLAGQPVALTDFAASETVTLQDDRIIDSFAFVDRSQAAISDAHGQGVRHVVRGVSAEGLEKTVSLSFYDRYPGFPLVKVAWRHTRGEPLAIKSCRVGAHTLKSSGAGFWSWSGSTHADRRDWVQPVKDGFEQANFMGMNASDYGSGTPVADVWRPDAGIAVGHIELTPKLISLPIIASAVGASVALEEARAVTLSPGDAMSSLDAFVTVHRRDYYATLDAYRRVMADRGLAAPKAPEGSYEAIWCAWGYDRNFTVAEIEGTYAKVKDLGFKWAVLDDGWQTNEGDWALDPRKFRTEADMIAFARNIRAAGLKPRLWLAPLAVDPGSDLLHDHTDMLLLDENGAVQDVTWWNAFYLCPAYQPTRDYTQALIRKIIGEWGYEGLKLDGQHMNGVAPCHNPAHNHARPEESVEKLQEFWKMVYDTARAANPEAVVEFCPCGTSYAFHNLPYTNQVPSSDPLSSWQVRLKGKSLKALMGRDAAYAGDHVELSDGGDDFASSVGIGAVISTKFTWPNEGRGKDANFRLTAEREAVWRKWADIYNAKMLPKGQYLGELYDIGFDKPEAHAVEKDGRLYYAFYAPEWDGQVELRGLGEGGYRLTDYFNGADLGTVTAEAARIPARFQRFLLIEAVPMQGARA</sequence>
<dbReference type="PANTHER" id="PTHR43053:SF3">
    <property type="entry name" value="ALPHA-GALACTOSIDASE C-RELATED"/>
    <property type="match status" value="1"/>
</dbReference>
<dbReference type="Pfam" id="PF02065">
    <property type="entry name" value="Melibiase"/>
    <property type="match status" value="1"/>
</dbReference>
<dbReference type="GO" id="GO:0016052">
    <property type="term" value="P:carbohydrate catabolic process"/>
    <property type="evidence" value="ECO:0007669"/>
    <property type="project" value="InterPro"/>
</dbReference>
<proteinExistence type="predicted"/>
<dbReference type="GO" id="GO:0004557">
    <property type="term" value="F:alpha-galactosidase activity"/>
    <property type="evidence" value="ECO:0007669"/>
    <property type="project" value="InterPro"/>
</dbReference>
<keyword evidence="1" id="KW-0378">Hydrolase</keyword>
<reference evidence="3 4" key="1">
    <citation type="submission" date="2019-03" db="EMBL/GenBank/DDBJ databases">
        <title>Draft genome of Brevundimonas sp. a heavy metal resistant soil bacteria.</title>
        <authorList>
            <person name="Soto J."/>
        </authorList>
    </citation>
    <scope>NUCLEOTIDE SEQUENCE [LARGE SCALE GENOMIC DNA]</scope>
    <source>
        <strain evidence="3 4">B-10</strain>
    </source>
</reference>
<name>A0A4Y9S373_9CAUL</name>
<dbReference type="PROSITE" id="PS51318">
    <property type="entry name" value="TAT"/>
    <property type="match status" value="1"/>
</dbReference>
<organism evidence="3 4">
    <name type="scientific">Brevundimonas intermedia</name>
    <dbReference type="NCBI Taxonomy" id="74315"/>
    <lineage>
        <taxon>Bacteria</taxon>
        <taxon>Pseudomonadati</taxon>
        <taxon>Pseudomonadota</taxon>
        <taxon>Alphaproteobacteria</taxon>
        <taxon>Caulobacterales</taxon>
        <taxon>Caulobacteraceae</taxon>
        <taxon>Brevundimonas</taxon>
    </lineage>
</organism>
<dbReference type="PANTHER" id="PTHR43053">
    <property type="entry name" value="GLYCOSIDASE FAMILY 31"/>
    <property type="match status" value="1"/>
</dbReference>
<dbReference type="AlphaFoldDB" id="A0A4Y9S373"/>
<dbReference type="InterPro" id="IPR002252">
    <property type="entry name" value="Glyco_hydro_36"/>
</dbReference>
<dbReference type="SUPFAM" id="SSF51445">
    <property type="entry name" value="(Trans)glycosidases"/>
    <property type="match status" value="1"/>
</dbReference>
<gene>
    <name evidence="3" type="ORF">EGY25_01790</name>
</gene>
<dbReference type="OrthoDB" id="9758822at2"/>
<dbReference type="Proteomes" id="UP000298216">
    <property type="component" value="Unassembled WGS sequence"/>
</dbReference>
<dbReference type="EMBL" id="SPVH01000002">
    <property type="protein sequence ID" value="TFW13968.1"/>
    <property type="molecule type" value="Genomic_DNA"/>
</dbReference>
<dbReference type="InterPro" id="IPR050985">
    <property type="entry name" value="Alpha-glycosidase_related"/>
</dbReference>
<protein>
    <submittedName>
        <fullName evidence="3">Alpha-galactosidase</fullName>
    </submittedName>
</protein>
<evidence type="ECO:0000256" key="2">
    <source>
        <dbReference type="ARBA" id="ARBA00023295"/>
    </source>
</evidence>